<evidence type="ECO:0000313" key="2">
    <source>
        <dbReference type="EMBL" id="CEF40988.1"/>
    </source>
</evidence>
<name>A0A0U5ET14_9PROT</name>
<dbReference type="EMBL" id="LN606600">
    <property type="protein sequence ID" value="CEF40988.1"/>
    <property type="molecule type" value="Genomic_DNA"/>
</dbReference>
<keyword evidence="3" id="KW-1185">Reference proteome</keyword>
<reference evidence="3" key="1">
    <citation type="submission" date="2014-09" db="EMBL/GenBank/DDBJ databases">
        <authorList>
            <person name="Illeghems K.G."/>
        </authorList>
    </citation>
    <scope>NUCLEOTIDE SEQUENCE [LARGE SCALE GENOMIC DNA]</scope>
    <source>
        <strain evidence="3">108B</strain>
    </source>
</reference>
<keyword evidence="1" id="KW-0472">Membrane</keyword>
<dbReference type="Proteomes" id="UP000056109">
    <property type="component" value="Chromosome I"/>
</dbReference>
<gene>
    <name evidence="2" type="ORF">ASN_1644</name>
</gene>
<protein>
    <submittedName>
        <fullName evidence="2">Uncharacterized protein</fullName>
    </submittedName>
</protein>
<evidence type="ECO:0000256" key="1">
    <source>
        <dbReference type="SAM" id="Phobius"/>
    </source>
</evidence>
<accession>A0A0U5ET14</accession>
<sequence>MTDGGLLSGVLPTVIGAFCGWISGGVGGFFSARHEKKKAVHQREKEVSVYSEPLAHAAFDLQSRIYNIVERHFMNHFYVHGDERTREYCVENTAFLISQLFCWFELTRQELYYIELQNEKDTRQLLHLQDNVQTLWGTDKTKYHGIFCLFAGEQRAIGENLIIRRDGSSSCMGFAQFMDTFPPGKNKQIDILREEISKLGANEHLARVRLIDIQNLLIDLLALLDPKFLRFPQKSRQKMQLRDAR</sequence>
<organism evidence="2 3">
    <name type="scientific">Acetobacter senegalensis</name>
    <dbReference type="NCBI Taxonomy" id="446692"/>
    <lineage>
        <taxon>Bacteria</taxon>
        <taxon>Pseudomonadati</taxon>
        <taxon>Pseudomonadota</taxon>
        <taxon>Alphaproteobacteria</taxon>
        <taxon>Acetobacterales</taxon>
        <taxon>Acetobacteraceae</taxon>
        <taxon>Acetobacter</taxon>
    </lineage>
</organism>
<dbReference type="GeneID" id="34782706"/>
<evidence type="ECO:0000313" key="3">
    <source>
        <dbReference type="Proteomes" id="UP000056109"/>
    </source>
</evidence>
<dbReference type="RefSeq" id="WP_157765136.1">
    <property type="nucleotide sequence ID" value="NZ_LN606600.1"/>
</dbReference>
<dbReference type="PATRIC" id="fig|446692.3.peg.1679"/>
<dbReference type="KEGG" id="asz:ASN_1644"/>
<feature type="transmembrane region" description="Helical" evidence="1">
    <location>
        <begin position="6"/>
        <end position="30"/>
    </location>
</feature>
<proteinExistence type="predicted"/>
<keyword evidence="1" id="KW-0812">Transmembrane</keyword>
<dbReference type="AlphaFoldDB" id="A0A0U5ET14"/>
<keyword evidence="1" id="KW-1133">Transmembrane helix</keyword>